<reference evidence="3 4" key="1">
    <citation type="journal article" date="2011" name="Genome Res.">
        <title>Phylogeny-wide analysis of social amoeba genomes highlights ancient origins for complex intercellular communication.</title>
        <authorList>
            <person name="Heidel A.J."/>
            <person name="Lawal H.M."/>
            <person name="Felder M."/>
            <person name="Schilde C."/>
            <person name="Helps N.R."/>
            <person name="Tunggal B."/>
            <person name="Rivero F."/>
            <person name="John U."/>
            <person name="Schleicher M."/>
            <person name="Eichinger L."/>
            <person name="Platzer M."/>
            <person name="Noegel A.A."/>
            <person name="Schaap P."/>
            <person name="Gloeckner G."/>
        </authorList>
    </citation>
    <scope>NUCLEOTIDE SEQUENCE [LARGE SCALE GENOMIC DNA]</scope>
    <source>
        <strain evidence="4">ATCC 26659 / Pp 5 / PN500</strain>
    </source>
</reference>
<sequence length="303" mass="33906">MIFNKVKLITLCLLVLLTVSYGIGVYEHQPRNTKKLKDIPENAPFSLNVAFEQLMYSYAAYCDLEEINSWTCPYCITDYNPNPVQIVQTMFHTFSNTFGFIAITGETIVMAFRGTQGISIKNWITDLNFPPTSPFPAFPAAKVHRGFLNAYLNVQNETITGIKNALALCPNCNRFVATGHSLGGALAILAVADVFPTIIDLPIDMYTYGSPRVGDVAFAEYFESTVLQNYWRVVNHHDIVPHLPTKDMGFYHLPIEVWFDGKNDTSYKICDDSGEDPTCSDSVLIALDVAEHLDYLGIEKSEC</sequence>
<evidence type="ECO:0000256" key="1">
    <source>
        <dbReference type="SAM" id="SignalP"/>
    </source>
</evidence>
<feature type="chain" id="PRO_5003042659" description="Fungal lipase-type domain-containing protein" evidence="1">
    <location>
        <begin position="23"/>
        <end position="303"/>
    </location>
</feature>
<dbReference type="PANTHER" id="PTHR45856">
    <property type="entry name" value="ALPHA/BETA-HYDROLASES SUPERFAMILY PROTEIN"/>
    <property type="match status" value="1"/>
</dbReference>
<proteinExistence type="predicted"/>
<feature type="domain" description="Fungal lipase-type" evidence="2">
    <location>
        <begin position="109"/>
        <end position="247"/>
    </location>
</feature>
<evidence type="ECO:0000313" key="4">
    <source>
        <dbReference type="Proteomes" id="UP000001396"/>
    </source>
</evidence>
<dbReference type="CDD" id="cd00519">
    <property type="entry name" value="Lipase_3"/>
    <property type="match status" value="1"/>
</dbReference>
<dbReference type="RefSeq" id="XP_020428785.1">
    <property type="nucleotide sequence ID" value="XM_020580745.1"/>
</dbReference>
<protein>
    <recommendedName>
        <fullName evidence="2">Fungal lipase-type domain-containing protein</fullName>
    </recommendedName>
</protein>
<comment type="caution">
    <text evidence="3">The sequence shown here is derived from an EMBL/GenBank/DDBJ whole genome shotgun (WGS) entry which is preliminary data.</text>
</comment>
<dbReference type="Proteomes" id="UP000001396">
    <property type="component" value="Unassembled WGS sequence"/>
</dbReference>
<evidence type="ECO:0000259" key="2">
    <source>
        <dbReference type="Pfam" id="PF01764"/>
    </source>
</evidence>
<name>D3BPN3_HETP5</name>
<dbReference type="AlphaFoldDB" id="D3BPN3"/>
<dbReference type="GO" id="GO:0006629">
    <property type="term" value="P:lipid metabolic process"/>
    <property type="evidence" value="ECO:0007669"/>
    <property type="project" value="InterPro"/>
</dbReference>
<keyword evidence="1" id="KW-0732">Signal</keyword>
<dbReference type="PANTHER" id="PTHR45856:SF11">
    <property type="entry name" value="FUNGAL LIPASE-LIKE DOMAIN-CONTAINING PROTEIN"/>
    <property type="match status" value="1"/>
</dbReference>
<dbReference type="GeneID" id="31365430"/>
<dbReference type="SUPFAM" id="SSF53474">
    <property type="entry name" value="alpha/beta-Hydrolases"/>
    <property type="match status" value="1"/>
</dbReference>
<keyword evidence="4" id="KW-1185">Reference proteome</keyword>
<feature type="signal peptide" evidence="1">
    <location>
        <begin position="1"/>
        <end position="22"/>
    </location>
</feature>
<dbReference type="InterPro" id="IPR029058">
    <property type="entry name" value="AB_hydrolase_fold"/>
</dbReference>
<accession>D3BPN3</accession>
<evidence type="ECO:0000313" key="3">
    <source>
        <dbReference type="EMBL" id="EFA76653.1"/>
    </source>
</evidence>
<dbReference type="Gene3D" id="3.40.50.1820">
    <property type="entry name" value="alpha/beta hydrolase"/>
    <property type="match status" value="1"/>
</dbReference>
<dbReference type="FunCoup" id="D3BPN3">
    <property type="interactions" value="3"/>
</dbReference>
<organism evidence="3 4">
    <name type="scientific">Heterostelium pallidum (strain ATCC 26659 / Pp 5 / PN500)</name>
    <name type="common">Cellular slime mold</name>
    <name type="synonym">Polysphondylium pallidum</name>
    <dbReference type="NCBI Taxonomy" id="670386"/>
    <lineage>
        <taxon>Eukaryota</taxon>
        <taxon>Amoebozoa</taxon>
        <taxon>Evosea</taxon>
        <taxon>Eumycetozoa</taxon>
        <taxon>Dictyostelia</taxon>
        <taxon>Acytosteliales</taxon>
        <taxon>Acytosteliaceae</taxon>
        <taxon>Heterostelium</taxon>
    </lineage>
</organism>
<dbReference type="Pfam" id="PF01764">
    <property type="entry name" value="Lipase_3"/>
    <property type="match status" value="1"/>
</dbReference>
<dbReference type="InterPro" id="IPR051218">
    <property type="entry name" value="Sec_MonoDiacylglyc_Lipase"/>
</dbReference>
<dbReference type="EMBL" id="ADBJ01000045">
    <property type="protein sequence ID" value="EFA76653.1"/>
    <property type="molecule type" value="Genomic_DNA"/>
</dbReference>
<dbReference type="InParanoid" id="D3BPN3"/>
<gene>
    <name evidence="3" type="ORF">PPL_09958</name>
</gene>
<dbReference type="InterPro" id="IPR002921">
    <property type="entry name" value="Fungal_lipase-type"/>
</dbReference>
<dbReference type="OMA" id="NEMINCT"/>